<keyword evidence="2" id="KW-0732">Signal</keyword>
<feature type="signal peptide" evidence="2">
    <location>
        <begin position="1"/>
        <end position="31"/>
    </location>
</feature>
<dbReference type="SUPFAM" id="SSF47473">
    <property type="entry name" value="EF-hand"/>
    <property type="match status" value="1"/>
</dbReference>
<feature type="domain" description="EF-hand" evidence="3">
    <location>
        <begin position="68"/>
        <end position="103"/>
    </location>
</feature>
<feature type="compositionally biased region" description="Basic and acidic residues" evidence="1">
    <location>
        <begin position="114"/>
        <end position="125"/>
    </location>
</feature>
<dbReference type="GO" id="GO:0005509">
    <property type="term" value="F:calcium ion binding"/>
    <property type="evidence" value="ECO:0007669"/>
    <property type="project" value="InterPro"/>
</dbReference>
<evidence type="ECO:0000256" key="1">
    <source>
        <dbReference type="SAM" id="MobiDB-lite"/>
    </source>
</evidence>
<evidence type="ECO:0000256" key="2">
    <source>
        <dbReference type="SAM" id="SignalP"/>
    </source>
</evidence>
<dbReference type="AlphaFoldDB" id="A0A432WJ58"/>
<gene>
    <name evidence="4" type="ORF">CWE14_05285</name>
</gene>
<feature type="chain" id="PRO_5019543332" description="EF-hand domain-containing protein" evidence="2">
    <location>
        <begin position="32"/>
        <end position="144"/>
    </location>
</feature>
<dbReference type="InterPro" id="IPR011992">
    <property type="entry name" value="EF-hand-dom_pair"/>
</dbReference>
<proteinExistence type="predicted"/>
<dbReference type="PROSITE" id="PS50222">
    <property type="entry name" value="EF_HAND_2"/>
    <property type="match status" value="1"/>
</dbReference>
<name>A0A432WJ58_9GAMM</name>
<protein>
    <recommendedName>
        <fullName evidence="3">EF-hand domain-containing protein</fullName>
    </recommendedName>
</protein>
<organism evidence="4 5">
    <name type="scientific">Aliidiomarina soli</name>
    <dbReference type="NCBI Taxonomy" id="1928574"/>
    <lineage>
        <taxon>Bacteria</taxon>
        <taxon>Pseudomonadati</taxon>
        <taxon>Pseudomonadota</taxon>
        <taxon>Gammaproteobacteria</taxon>
        <taxon>Alteromonadales</taxon>
        <taxon>Idiomarinaceae</taxon>
        <taxon>Aliidiomarina</taxon>
    </lineage>
</organism>
<dbReference type="SMART" id="SM00054">
    <property type="entry name" value="EFh"/>
    <property type="match status" value="2"/>
</dbReference>
<dbReference type="RefSeq" id="WP_126798438.1">
    <property type="nucleotide sequence ID" value="NZ_PIPO01000002.1"/>
</dbReference>
<evidence type="ECO:0000259" key="3">
    <source>
        <dbReference type="PROSITE" id="PS50222"/>
    </source>
</evidence>
<dbReference type="Pfam" id="PF13202">
    <property type="entry name" value="EF-hand_5"/>
    <property type="match status" value="1"/>
</dbReference>
<dbReference type="CDD" id="cd00051">
    <property type="entry name" value="EFh"/>
    <property type="match status" value="1"/>
</dbReference>
<comment type="caution">
    <text evidence="4">The sequence shown here is derived from an EMBL/GenBank/DDBJ whole genome shotgun (WGS) entry which is preliminary data.</text>
</comment>
<reference evidence="4 5" key="1">
    <citation type="journal article" date="2011" name="Front. Microbiol.">
        <title>Genomic signatures of strain selection and enhancement in Bacillus atrophaeus var. globigii, a historical biowarfare simulant.</title>
        <authorList>
            <person name="Gibbons H.S."/>
            <person name="Broomall S.M."/>
            <person name="McNew L.A."/>
            <person name="Daligault H."/>
            <person name="Chapman C."/>
            <person name="Bruce D."/>
            <person name="Karavis M."/>
            <person name="Krepps M."/>
            <person name="McGregor P.A."/>
            <person name="Hong C."/>
            <person name="Park K.H."/>
            <person name="Akmal A."/>
            <person name="Feldman A."/>
            <person name="Lin J.S."/>
            <person name="Chang W.E."/>
            <person name="Higgs B.W."/>
            <person name="Demirev P."/>
            <person name="Lindquist J."/>
            <person name="Liem A."/>
            <person name="Fochler E."/>
            <person name="Read T.D."/>
            <person name="Tapia R."/>
            <person name="Johnson S."/>
            <person name="Bishop-Lilly K.A."/>
            <person name="Detter C."/>
            <person name="Han C."/>
            <person name="Sozhamannan S."/>
            <person name="Rosenzweig C.N."/>
            <person name="Skowronski E.W."/>
        </authorList>
    </citation>
    <scope>NUCLEOTIDE SEQUENCE [LARGE SCALE GENOMIC DNA]</scope>
    <source>
        <strain evidence="4 5">Y4G10-17</strain>
    </source>
</reference>
<evidence type="ECO:0000313" key="4">
    <source>
        <dbReference type="EMBL" id="RUO33872.1"/>
    </source>
</evidence>
<dbReference type="Proteomes" id="UP000287823">
    <property type="component" value="Unassembled WGS sequence"/>
</dbReference>
<dbReference type="Gene3D" id="1.10.238.10">
    <property type="entry name" value="EF-hand"/>
    <property type="match status" value="1"/>
</dbReference>
<accession>A0A432WJ58</accession>
<feature type="region of interest" description="Disordered" evidence="1">
    <location>
        <begin position="114"/>
        <end position="144"/>
    </location>
</feature>
<keyword evidence="5" id="KW-1185">Reference proteome</keyword>
<sequence length="144" mass="16401">MKTSMQLTFKTLIAAVTLTSAMLLASTAATANDETGEAVEEHDWFARIDSNNDGVISESEFVANAIQRAEERATSAFARMDEDGNGEISADDFNAMLEKRGEWTTERRQEMRERMREWREAGHFRGDKHRGGRERRSDRQQQQG</sequence>
<dbReference type="PROSITE" id="PS00018">
    <property type="entry name" value="EF_HAND_1"/>
    <property type="match status" value="1"/>
</dbReference>
<dbReference type="EMBL" id="PIPO01000002">
    <property type="protein sequence ID" value="RUO33872.1"/>
    <property type="molecule type" value="Genomic_DNA"/>
</dbReference>
<dbReference type="Pfam" id="PF13405">
    <property type="entry name" value="EF-hand_6"/>
    <property type="match status" value="1"/>
</dbReference>
<dbReference type="InterPro" id="IPR002048">
    <property type="entry name" value="EF_hand_dom"/>
</dbReference>
<feature type="compositionally biased region" description="Basic and acidic residues" evidence="1">
    <location>
        <begin position="134"/>
        <end position="144"/>
    </location>
</feature>
<evidence type="ECO:0000313" key="5">
    <source>
        <dbReference type="Proteomes" id="UP000287823"/>
    </source>
</evidence>
<dbReference type="InterPro" id="IPR018247">
    <property type="entry name" value="EF_Hand_1_Ca_BS"/>
</dbReference>